<keyword evidence="4" id="KW-0539">Nucleus</keyword>
<evidence type="ECO:0000256" key="3">
    <source>
        <dbReference type="ARBA" id="ARBA00022737"/>
    </source>
</evidence>
<dbReference type="InterPro" id="IPR036322">
    <property type="entry name" value="WD40_repeat_dom_sf"/>
</dbReference>
<dbReference type="PANTHER" id="PTHR19854:SF15">
    <property type="entry name" value="TRANSDUCIN BETA-LIKE PROTEIN 3"/>
    <property type="match status" value="1"/>
</dbReference>
<gene>
    <name evidence="7" type="primary">NDAI0E03440</name>
    <name evidence="7" type="ordered locus">NDAI_0E03440</name>
</gene>
<dbReference type="Gene3D" id="2.130.10.10">
    <property type="entry name" value="YVTN repeat-like/Quinoprotein amine dehydrogenase"/>
    <property type="match status" value="4"/>
</dbReference>
<feature type="repeat" description="WD" evidence="5">
    <location>
        <begin position="612"/>
        <end position="653"/>
    </location>
</feature>
<dbReference type="GO" id="GO:0000447">
    <property type="term" value="P:endonucleolytic cleavage in ITS1 to separate SSU-rRNA from 5.8S rRNA and LSU-rRNA from tricistronic rRNA transcript (SSU-rRNA, 5.8S rRNA, LSU-rRNA)"/>
    <property type="evidence" value="ECO:0007669"/>
    <property type="project" value="EnsemblFungi"/>
</dbReference>
<feature type="repeat" description="WD" evidence="5">
    <location>
        <begin position="570"/>
        <end position="611"/>
    </location>
</feature>
<protein>
    <recommendedName>
        <fullName evidence="6">U3 small nucleolar RNA-associated protein 13 C-terminal domain-containing protein</fullName>
    </recommendedName>
</protein>
<dbReference type="eggNOG" id="KOG0319">
    <property type="taxonomic scope" value="Eukaryota"/>
</dbReference>
<accession>G0WBP1</accession>
<evidence type="ECO:0000259" key="6">
    <source>
        <dbReference type="Pfam" id="PF08625"/>
    </source>
</evidence>
<dbReference type="STRING" id="1071378.G0WBP1"/>
<evidence type="ECO:0000256" key="1">
    <source>
        <dbReference type="ARBA" id="ARBA00004604"/>
    </source>
</evidence>
<dbReference type="GO" id="GO:0000480">
    <property type="term" value="P:endonucleolytic cleavage in 5'-ETS of tricistronic rRNA transcript (SSU-rRNA, 5.8S rRNA, LSU-rRNA)"/>
    <property type="evidence" value="ECO:0007669"/>
    <property type="project" value="EnsemblFungi"/>
</dbReference>
<keyword evidence="2 5" id="KW-0853">WD repeat</keyword>
<dbReference type="GO" id="GO:0032040">
    <property type="term" value="C:small-subunit processome"/>
    <property type="evidence" value="ECO:0007669"/>
    <property type="project" value="EnsemblFungi"/>
</dbReference>
<dbReference type="PRINTS" id="PR00320">
    <property type="entry name" value="GPROTEINBRPT"/>
</dbReference>
<feature type="repeat" description="WD" evidence="5">
    <location>
        <begin position="654"/>
        <end position="686"/>
    </location>
</feature>
<dbReference type="CDD" id="cd00200">
    <property type="entry name" value="WD40"/>
    <property type="match status" value="1"/>
</dbReference>
<dbReference type="Proteomes" id="UP000000689">
    <property type="component" value="Chromosome 5"/>
</dbReference>
<evidence type="ECO:0000313" key="7">
    <source>
        <dbReference type="EMBL" id="CCD25161.1"/>
    </source>
</evidence>
<dbReference type="GO" id="GO:0034388">
    <property type="term" value="C:Pwp2p-containing subcomplex of 90S preribosome"/>
    <property type="evidence" value="ECO:0007669"/>
    <property type="project" value="EnsemblFungi"/>
</dbReference>
<evidence type="ECO:0000313" key="8">
    <source>
        <dbReference type="Proteomes" id="UP000000689"/>
    </source>
</evidence>
<dbReference type="SUPFAM" id="SSF50998">
    <property type="entry name" value="Quinoprotein alcohol dehydrogenase-like"/>
    <property type="match status" value="1"/>
</dbReference>
<feature type="repeat" description="WD" evidence="5">
    <location>
        <begin position="156"/>
        <end position="201"/>
    </location>
</feature>
<name>G0WBP1_NAUDC</name>
<dbReference type="InterPro" id="IPR001680">
    <property type="entry name" value="WD40_rpt"/>
</dbReference>
<keyword evidence="8" id="KW-1185">Reference proteome</keyword>
<reference evidence="7 8" key="1">
    <citation type="journal article" date="2011" name="Proc. Natl. Acad. Sci. U.S.A.">
        <title>Evolutionary erosion of yeast sex chromosomes by mating-type switching accidents.</title>
        <authorList>
            <person name="Gordon J.L."/>
            <person name="Armisen D."/>
            <person name="Proux-Wera E."/>
            <person name="Oheigeartaigh S.S."/>
            <person name="Byrne K.P."/>
            <person name="Wolfe K.H."/>
        </authorList>
    </citation>
    <scope>NUCLEOTIDE SEQUENCE [LARGE SCALE GENOMIC DNA]</scope>
    <source>
        <strain evidence="8">ATCC 10597 / BCRC 20456 / CBS 421 / NBRC 0211 / NRRL Y-12639</strain>
    </source>
</reference>
<evidence type="ECO:0000256" key="4">
    <source>
        <dbReference type="ARBA" id="ARBA00023242"/>
    </source>
</evidence>
<dbReference type="HOGENOM" id="CLU_009276_0_0_1"/>
<dbReference type="OMA" id="PYVQRHF"/>
<dbReference type="GeneID" id="11498739"/>
<dbReference type="InterPro" id="IPR011047">
    <property type="entry name" value="Quinoprotein_ADH-like_sf"/>
</dbReference>
<dbReference type="PANTHER" id="PTHR19854">
    <property type="entry name" value="TRANSDUCIN BETA-LIKE 3"/>
    <property type="match status" value="1"/>
</dbReference>
<dbReference type="SUPFAM" id="SSF50978">
    <property type="entry name" value="WD40 repeat-like"/>
    <property type="match status" value="1"/>
</dbReference>
<proteinExistence type="predicted"/>
<dbReference type="PROSITE" id="PS50082">
    <property type="entry name" value="WD_REPEATS_2"/>
    <property type="match status" value="6"/>
</dbReference>
<feature type="repeat" description="WD" evidence="5">
    <location>
        <begin position="418"/>
        <end position="459"/>
    </location>
</feature>
<dbReference type="InterPro" id="IPR019775">
    <property type="entry name" value="WD40_repeat_CS"/>
</dbReference>
<dbReference type="PROSITE" id="PS50294">
    <property type="entry name" value="WD_REPEATS_REGION"/>
    <property type="match status" value="5"/>
</dbReference>
<dbReference type="Pfam" id="PF00400">
    <property type="entry name" value="WD40"/>
    <property type="match status" value="7"/>
</dbReference>
<organism evidence="7 8">
    <name type="scientific">Naumovozyma dairenensis (strain ATCC 10597 / BCRC 20456 / CBS 421 / NBRC 0211 / NRRL Y-12639)</name>
    <name type="common">Saccharomyces dairenensis</name>
    <dbReference type="NCBI Taxonomy" id="1071378"/>
    <lineage>
        <taxon>Eukaryota</taxon>
        <taxon>Fungi</taxon>
        <taxon>Dikarya</taxon>
        <taxon>Ascomycota</taxon>
        <taxon>Saccharomycotina</taxon>
        <taxon>Saccharomycetes</taxon>
        <taxon>Saccharomycetales</taxon>
        <taxon>Saccharomycetaceae</taxon>
        <taxon>Naumovozyma</taxon>
    </lineage>
</organism>
<dbReference type="Pfam" id="PF08625">
    <property type="entry name" value="Utp13"/>
    <property type="match status" value="1"/>
</dbReference>
<dbReference type="RefSeq" id="XP_003670404.1">
    <property type="nucleotide sequence ID" value="XM_003670356.1"/>
</dbReference>
<dbReference type="GO" id="GO:0034511">
    <property type="term" value="F:U3 snoRNA binding"/>
    <property type="evidence" value="ECO:0007669"/>
    <property type="project" value="EnsemblFungi"/>
</dbReference>
<dbReference type="KEGG" id="ndi:NDAI_0E03440"/>
<dbReference type="PROSITE" id="PS50231">
    <property type="entry name" value="RICIN_B_LECTIN"/>
    <property type="match status" value="1"/>
</dbReference>
<dbReference type="PROSITE" id="PS00678">
    <property type="entry name" value="WD_REPEATS_1"/>
    <property type="match status" value="2"/>
</dbReference>
<keyword evidence="3" id="KW-0677">Repeat</keyword>
<dbReference type="InterPro" id="IPR013934">
    <property type="entry name" value="Utp13_C"/>
</dbReference>
<dbReference type="AlphaFoldDB" id="G0WBP1"/>
<dbReference type="SMART" id="SM00320">
    <property type="entry name" value="WD40"/>
    <property type="match status" value="10"/>
</dbReference>
<dbReference type="OrthoDB" id="5414888at2759"/>
<feature type="domain" description="U3 small nucleolar RNA-associated protein 13 C-terminal" evidence="6">
    <location>
        <begin position="707"/>
        <end position="853"/>
    </location>
</feature>
<sequence length="857" mass="95626">MENKDLKTSYSNQTLRPIYAGTSAIATISQDGSILATPVLDDIEIIKLSPLQERLTTITNNDEQEITCLKLTPDGKFLISIALQSQALKIYNLTAIEGETTMNTKQQSLQPIKTLKLSSPSYIMDCDSTSTLVAVGGTDGSIIVVDIENGFITHSFKGHGGTISSVKFYGNNDTNCWLLCSGDTNGMVKIWDLVKRSCIHTLQEHNSAVRGLDVRSVSKENDNVVLQLLSGSRDNIVNLWEFNLRKLCKLLKTLPVNQQVESCGFIHDHDNELQDIIYTAGGEAIFQLISLSKGSVIKRTVKPTEELFIIGTLPFTATNNDLNSYIVMSDQTLQMINLTKALSPTELSNPIIEIESCIAGNHGTIADMKFVGQDLNKLALATNSPTLRIIPVPSTMKEAADPNTQDNSADLPINMETYEGHTDLLNSLAATEDGQWLATASKDHTSILWKYSSETSRFFAYAKFIGHSSSVTAVGLPNVLLRGYPEFLITASNDLTIKKWKIPTPSKERSDDESKDKTHIIKVSEYTRHAHDKDINSISISPNDSLIATGSYDKSCKLWNLDSGELVATLNNHKRGIWDVSFCQFDKLIATCSGDKTIKLWSLDTFAVLKTFAGHTNAVQRCTFINKQKQLVSSGADGLIKIWDCTTGDCLKTLDGHDNRIWALTTWNDGELIVSADADGVLQFWNDCTELEILQNLENEKEKVENEQSLKNFLLNEDWTNAFLLALTLDHPMRLFNVLKQSLLSLQEQEEGADGKIIIFNKELDKIIGKLSNDQLILLLKRCRDWNTNARTHTIAQRTIRCILLQYNIVQLSEIPGLVQIIESIIPYTQRHFDRVDNLVEQSYVLDYALVEMDKLF</sequence>
<evidence type="ECO:0000256" key="2">
    <source>
        <dbReference type="ARBA" id="ARBA00022574"/>
    </source>
</evidence>
<comment type="subcellular location">
    <subcellularLocation>
        <location evidence="1">Nucleus</location>
        <location evidence="1">Nucleolus</location>
    </subcellularLocation>
</comment>
<dbReference type="GO" id="GO:0000472">
    <property type="term" value="P:endonucleolytic cleavage to generate mature 5'-end of SSU-rRNA from (SSU-rRNA, 5.8S rRNA, LSU-rRNA)"/>
    <property type="evidence" value="ECO:0007669"/>
    <property type="project" value="EnsemblFungi"/>
</dbReference>
<feature type="repeat" description="WD" evidence="5">
    <location>
        <begin position="528"/>
        <end position="569"/>
    </location>
</feature>
<dbReference type="InterPro" id="IPR020472">
    <property type="entry name" value="WD40_PAC1"/>
</dbReference>
<dbReference type="InterPro" id="IPR015943">
    <property type="entry name" value="WD40/YVTN_repeat-like_dom_sf"/>
</dbReference>
<dbReference type="EMBL" id="HE580271">
    <property type="protein sequence ID" value="CCD25161.1"/>
    <property type="molecule type" value="Genomic_DNA"/>
</dbReference>
<evidence type="ECO:0000256" key="5">
    <source>
        <dbReference type="PROSITE-ProRule" id="PRU00221"/>
    </source>
</evidence>